<dbReference type="Proteomes" id="UP000641514">
    <property type="component" value="Unassembled WGS sequence"/>
</dbReference>
<evidence type="ECO:0000313" key="2">
    <source>
        <dbReference type="EMBL" id="GGC72618.1"/>
    </source>
</evidence>
<accession>A0A916UHK0</accession>
<protein>
    <recommendedName>
        <fullName evidence="4">Ribosomally synthesized peptide with SipW-like signal peptide</fullName>
    </recommendedName>
</protein>
<reference evidence="2" key="1">
    <citation type="journal article" date="2014" name="Int. J. Syst. Evol. Microbiol.">
        <title>Complete genome sequence of Corynebacterium casei LMG S-19264T (=DSM 44701T), isolated from a smear-ripened cheese.</title>
        <authorList>
            <consortium name="US DOE Joint Genome Institute (JGI-PGF)"/>
            <person name="Walter F."/>
            <person name="Albersmeier A."/>
            <person name="Kalinowski J."/>
            <person name="Ruckert C."/>
        </authorList>
    </citation>
    <scope>NUCLEOTIDE SEQUENCE</scope>
    <source>
        <strain evidence="2">CGMCC 1.15478</strain>
    </source>
</reference>
<keyword evidence="3" id="KW-1185">Reference proteome</keyword>
<evidence type="ECO:0000313" key="3">
    <source>
        <dbReference type="Proteomes" id="UP000641514"/>
    </source>
</evidence>
<organism evidence="2 3">
    <name type="scientific">Hoyosella rhizosphaerae</name>
    <dbReference type="NCBI Taxonomy" id="1755582"/>
    <lineage>
        <taxon>Bacteria</taxon>
        <taxon>Bacillati</taxon>
        <taxon>Actinomycetota</taxon>
        <taxon>Actinomycetes</taxon>
        <taxon>Mycobacteriales</taxon>
        <taxon>Hoyosellaceae</taxon>
        <taxon>Hoyosella</taxon>
    </lineage>
</organism>
<keyword evidence="1" id="KW-1133">Transmembrane helix</keyword>
<keyword evidence="1" id="KW-0472">Membrane</keyword>
<sequence>MVERRTLRAHRWRATLATGIALGVFAAVYLSGWNDLVVAGSQAESPAELSLLANVGNGWDRHSTSNTAAVLHFGTDAIRISPGKAVYAPISVKLSPPIPDTDETAELYLRGPSVVHDASTTHALRYTVKRDVPHAQCNVDAFDRTGYTPTGFAVRQPLTVDSGTSFIRLPLSGEPIDFCVKVELPYNTTLRPGSSPGQAHWEFVAIID</sequence>
<gene>
    <name evidence="2" type="ORF">GCM10011410_27130</name>
</gene>
<dbReference type="AlphaFoldDB" id="A0A916UHK0"/>
<dbReference type="EMBL" id="BMJH01000003">
    <property type="protein sequence ID" value="GGC72618.1"/>
    <property type="molecule type" value="Genomic_DNA"/>
</dbReference>
<feature type="transmembrane region" description="Helical" evidence="1">
    <location>
        <begin position="12"/>
        <end position="33"/>
    </location>
</feature>
<keyword evidence="1" id="KW-0812">Transmembrane</keyword>
<proteinExistence type="predicted"/>
<dbReference type="RefSeq" id="WP_188675992.1">
    <property type="nucleotide sequence ID" value="NZ_BMJH01000003.1"/>
</dbReference>
<evidence type="ECO:0000256" key="1">
    <source>
        <dbReference type="SAM" id="Phobius"/>
    </source>
</evidence>
<reference evidence="2" key="2">
    <citation type="submission" date="2020-09" db="EMBL/GenBank/DDBJ databases">
        <authorList>
            <person name="Sun Q."/>
            <person name="Zhou Y."/>
        </authorList>
    </citation>
    <scope>NUCLEOTIDE SEQUENCE</scope>
    <source>
        <strain evidence="2">CGMCC 1.15478</strain>
    </source>
</reference>
<evidence type="ECO:0008006" key="4">
    <source>
        <dbReference type="Google" id="ProtNLM"/>
    </source>
</evidence>
<name>A0A916UHK0_9ACTN</name>
<comment type="caution">
    <text evidence="2">The sequence shown here is derived from an EMBL/GenBank/DDBJ whole genome shotgun (WGS) entry which is preliminary data.</text>
</comment>